<dbReference type="Proteomes" id="UP000281553">
    <property type="component" value="Unassembled WGS sequence"/>
</dbReference>
<gene>
    <name evidence="1" type="ORF">DILT_LOCUS11098</name>
</gene>
<evidence type="ECO:0000313" key="2">
    <source>
        <dbReference type="Proteomes" id="UP000281553"/>
    </source>
</evidence>
<name>A0A3P7LUF2_DIBLA</name>
<sequence length="82" mass="9337">MAPFNPYFIPHPAMLPPHSVYHYPCEFLSGPPQFKPTASFTEEECAAIVKVLSKIAQPKSIQEISIEVWKAASKKEMRYLEN</sequence>
<protein>
    <submittedName>
        <fullName evidence="1">Uncharacterized protein</fullName>
    </submittedName>
</protein>
<dbReference type="EMBL" id="UYRU01061925">
    <property type="protein sequence ID" value="VDN15267.1"/>
    <property type="molecule type" value="Genomic_DNA"/>
</dbReference>
<proteinExistence type="predicted"/>
<dbReference type="AlphaFoldDB" id="A0A3P7LUF2"/>
<reference evidence="1 2" key="1">
    <citation type="submission" date="2018-11" db="EMBL/GenBank/DDBJ databases">
        <authorList>
            <consortium name="Pathogen Informatics"/>
        </authorList>
    </citation>
    <scope>NUCLEOTIDE SEQUENCE [LARGE SCALE GENOMIC DNA]</scope>
</reference>
<dbReference type="OrthoDB" id="10580548at2759"/>
<evidence type="ECO:0000313" key="1">
    <source>
        <dbReference type="EMBL" id="VDN15267.1"/>
    </source>
</evidence>
<accession>A0A3P7LUF2</accession>
<keyword evidence="2" id="KW-1185">Reference proteome</keyword>
<organism evidence="1 2">
    <name type="scientific">Dibothriocephalus latus</name>
    <name type="common">Fish tapeworm</name>
    <name type="synonym">Diphyllobothrium latum</name>
    <dbReference type="NCBI Taxonomy" id="60516"/>
    <lineage>
        <taxon>Eukaryota</taxon>
        <taxon>Metazoa</taxon>
        <taxon>Spiralia</taxon>
        <taxon>Lophotrochozoa</taxon>
        <taxon>Platyhelminthes</taxon>
        <taxon>Cestoda</taxon>
        <taxon>Eucestoda</taxon>
        <taxon>Diphyllobothriidea</taxon>
        <taxon>Diphyllobothriidae</taxon>
        <taxon>Dibothriocephalus</taxon>
    </lineage>
</organism>